<dbReference type="InterPro" id="IPR007627">
    <property type="entry name" value="RNA_pol_sigma70_r2"/>
</dbReference>
<evidence type="ECO:0000259" key="3">
    <source>
        <dbReference type="Pfam" id="PF20239"/>
    </source>
</evidence>
<dbReference type="InterPro" id="IPR013324">
    <property type="entry name" value="RNA_pol_sigma_r3/r4-like"/>
</dbReference>
<evidence type="ECO:0000313" key="5">
    <source>
        <dbReference type="Proteomes" id="UP000029273"/>
    </source>
</evidence>
<dbReference type="SUPFAM" id="SSF48452">
    <property type="entry name" value="TPR-like"/>
    <property type="match status" value="1"/>
</dbReference>
<dbReference type="InterPro" id="IPR011990">
    <property type="entry name" value="TPR-like_helical_dom_sf"/>
</dbReference>
<dbReference type="RefSeq" id="WP_236717318.1">
    <property type="nucleotide sequence ID" value="NZ_JQSG02000006.1"/>
</dbReference>
<dbReference type="EMBL" id="JQSG02000006">
    <property type="protein sequence ID" value="OBS08346.1"/>
    <property type="molecule type" value="Genomic_DNA"/>
</dbReference>
<dbReference type="InterPro" id="IPR036388">
    <property type="entry name" value="WH-like_DNA-bd_sf"/>
</dbReference>
<dbReference type="Pfam" id="PF20239">
    <property type="entry name" value="DUF6596"/>
    <property type="match status" value="1"/>
</dbReference>
<proteinExistence type="predicted"/>
<evidence type="ECO:0000313" key="4">
    <source>
        <dbReference type="EMBL" id="OBS08346.1"/>
    </source>
</evidence>
<accession>A0A1A6C1A4</accession>
<dbReference type="SUPFAM" id="SSF88946">
    <property type="entry name" value="Sigma2 domain of RNA polymerase sigma factors"/>
    <property type="match status" value="1"/>
</dbReference>
<dbReference type="GO" id="GO:0003677">
    <property type="term" value="F:DNA binding"/>
    <property type="evidence" value="ECO:0007669"/>
    <property type="project" value="InterPro"/>
</dbReference>
<dbReference type="GO" id="GO:0006352">
    <property type="term" value="P:DNA-templated transcription initiation"/>
    <property type="evidence" value="ECO:0007669"/>
    <property type="project" value="InterPro"/>
</dbReference>
<comment type="caution">
    <text evidence="4">The sequence shown here is derived from an EMBL/GenBank/DDBJ whole genome shotgun (WGS) entry which is preliminary data.</text>
</comment>
<dbReference type="Proteomes" id="UP000029273">
    <property type="component" value="Unassembled WGS sequence"/>
</dbReference>
<dbReference type="PANTHER" id="PTHR47756">
    <property type="entry name" value="BLL6612 PROTEIN-RELATED"/>
    <property type="match status" value="1"/>
</dbReference>
<dbReference type="InterPro" id="IPR013249">
    <property type="entry name" value="RNA_pol_sigma70_r4_t2"/>
</dbReference>
<protein>
    <submittedName>
        <fullName evidence="4">RNA polymerase subunit sigma-24</fullName>
    </submittedName>
</protein>
<dbReference type="Gene3D" id="1.25.40.10">
    <property type="entry name" value="Tetratricopeptide repeat domain"/>
    <property type="match status" value="1"/>
</dbReference>
<dbReference type="SUPFAM" id="SSF88659">
    <property type="entry name" value="Sigma3 and sigma4 domains of RNA polymerase sigma factors"/>
    <property type="match status" value="1"/>
</dbReference>
<dbReference type="GO" id="GO:0016987">
    <property type="term" value="F:sigma factor activity"/>
    <property type="evidence" value="ECO:0007669"/>
    <property type="project" value="InterPro"/>
</dbReference>
<reference evidence="4 5" key="1">
    <citation type="journal article" date="2014" name="Genome Announc.">
        <title>Draft Genome Sequence of the Iron-Oxidizing, Acidophilic, and Halotolerant 'Thiobacillus prosperus' Type Strain DSM 5130.</title>
        <authorList>
            <person name="Ossandon F.J."/>
            <person name="Cardenas J.P."/>
            <person name="Corbett M."/>
            <person name="Quatrini R."/>
            <person name="Holmes D.S."/>
            <person name="Watkin E."/>
        </authorList>
    </citation>
    <scope>NUCLEOTIDE SEQUENCE [LARGE SCALE GENOMIC DNA]</scope>
    <source>
        <strain evidence="4 5">DSM 5130</strain>
    </source>
</reference>
<evidence type="ECO:0000259" key="1">
    <source>
        <dbReference type="Pfam" id="PF04542"/>
    </source>
</evidence>
<dbReference type="Pfam" id="PF04542">
    <property type="entry name" value="Sigma70_r2"/>
    <property type="match status" value="1"/>
</dbReference>
<dbReference type="Gene3D" id="1.10.1740.10">
    <property type="match status" value="1"/>
</dbReference>
<feature type="domain" description="RNA polymerase sigma-70 region 2" evidence="1">
    <location>
        <begin position="16"/>
        <end position="84"/>
    </location>
</feature>
<gene>
    <name evidence="4" type="ORF">Thpro_022596</name>
</gene>
<sequence>MQEQDVAALRQSLEVLYRAESRRIFASLIRLLGGDFVLAEEALHDAFRAALEQWPSDGMPAHPRAWLISAGRFRAIDRMRREARYTALDRLPEPPCDESADPALLADEDIEDDRLRLIFTCCHPALAPDAQVALTLREVCGLTTEEIARAFLVSTSTLAQRIVRAKAKIRDARIPYQVPSAEALPERLESVLRVIYLVFNEGYAASSGEALTRADLSGEAIRVARLLVSLLPVVEARGLLALMLLHESRRLARTGPTGKLILLAQQDRARWDGAAIAEGLALVSGALSEGCPGPYLLQAAIAAVHASAHDAAATDWASIVGYYDRLLDLQPSPVVALNRAVAIAMRDGPDAGLALIDALLARGELQDYHLAHAARADLLRRLGRFERARMAYERALALARQAPERRFLESRLAALPSTD</sequence>
<feature type="domain" description="RNA polymerase sigma factor 70 region 4 type 2" evidence="2">
    <location>
        <begin position="118"/>
        <end position="169"/>
    </location>
</feature>
<evidence type="ECO:0000259" key="2">
    <source>
        <dbReference type="Pfam" id="PF08281"/>
    </source>
</evidence>
<name>A0A1A6C1A4_9GAMM</name>
<dbReference type="AlphaFoldDB" id="A0A1A6C1A4"/>
<keyword evidence="5" id="KW-1185">Reference proteome</keyword>
<dbReference type="PANTHER" id="PTHR47756:SF2">
    <property type="entry name" value="BLL6612 PROTEIN"/>
    <property type="match status" value="1"/>
</dbReference>
<dbReference type="InterPro" id="IPR013325">
    <property type="entry name" value="RNA_pol_sigma_r2"/>
</dbReference>
<organism evidence="4 5">
    <name type="scientific">Acidihalobacter prosperus</name>
    <dbReference type="NCBI Taxonomy" id="160660"/>
    <lineage>
        <taxon>Bacteria</taxon>
        <taxon>Pseudomonadati</taxon>
        <taxon>Pseudomonadota</taxon>
        <taxon>Gammaproteobacteria</taxon>
        <taxon>Chromatiales</taxon>
        <taxon>Ectothiorhodospiraceae</taxon>
        <taxon>Acidihalobacter</taxon>
    </lineage>
</organism>
<dbReference type="InterPro" id="IPR046531">
    <property type="entry name" value="DUF6596"/>
</dbReference>
<dbReference type="Pfam" id="PF08281">
    <property type="entry name" value="Sigma70_r4_2"/>
    <property type="match status" value="1"/>
</dbReference>
<feature type="domain" description="DUF6596" evidence="3">
    <location>
        <begin position="187"/>
        <end position="286"/>
    </location>
</feature>
<dbReference type="Gene3D" id="1.10.10.10">
    <property type="entry name" value="Winged helix-like DNA-binding domain superfamily/Winged helix DNA-binding domain"/>
    <property type="match status" value="1"/>
</dbReference>